<reference evidence="2" key="1">
    <citation type="submission" date="2012-10" db="EMBL/GenBank/DDBJ databases">
        <authorList>
            <person name="Harkins D.M."/>
            <person name="Durkin A.S."/>
            <person name="Brinkac L.M."/>
            <person name="Haft D.H."/>
            <person name="Selengut J.D."/>
            <person name="Sanka R."/>
            <person name="DePew J."/>
            <person name="Purushe J."/>
            <person name="Matthias M.A."/>
            <person name="Vinetz J.M."/>
            <person name="Sutton G.G."/>
            <person name="Nierman W.C."/>
            <person name="Fouts D.E."/>
        </authorList>
    </citation>
    <scope>NUCLEOTIDE SEQUENCE [LARGE SCALE GENOMIC DNA]</scope>
    <source>
        <strain evidence="2">MOR084</strain>
    </source>
</reference>
<dbReference type="EMBL" id="AHON02000044">
    <property type="protein sequence ID" value="EKO33752.1"/>
    <property type="molecule type" value="Genomic_DNA"/>
</dbReference>
<organism evidence="2 3">
    <name type="scientific">Leptospira santarosai str. MOR084</name>
    <dbReference type="NCBI Taxonomy" id="1049984"/>
    <lineage>
        <taxon>Bacteria</taxon>
        <taxon>Pseudomonadati</taxon>
        <taxon>Spirochaetota</taxon>
        <taxon>Spirochaetia</taxon>
        <taxon>Leptospirales</taxon>
        <taxon>Leptospiraceae</taxon>
        <taxon>Leptospira</taxon>
    </lineage>
</organism>
<keyword evidence="3" id="KW-1185">Reference proteome</keyword>
<dbReference type="Pfam" id="PF07693">
    <property type="entry name" value="KAP_NTPase"/>
    <property type="match status" value="1"/>
</dbReference>
<dbReference type="InterPro" id="IPR011646">
    <property type="entry name" value="KAP_P-loop"/>
</dbReference>
<dbReference type="Proteomes" id="UP000006329">
    <property type="component" value="Unassembled WGS sequence"/>
</dbReference>
<dbReference type="AlphaFoldDB" id="A0A0E2BQQ5"/>
<gene>
    <name evidence="2" type="ORF">LEP1GSC179_2457</name>
</gene>
<name>A0A0E2BQQ5_9LEPT</name>
<accession>A0A0E2BQQ5</accession>
<evidence type="ECO:0000259" key="1">
    <source>
        <dbReference type="Pfam" id="PF07693"/>
    </source>
</evidence>
<comment type="caution">
    <text evidence="2">The sequence shown here is derived from an EMBL/GenBank/DDBJ whole genome shotgun (WGS) entry which is preliminary data.</text>
</comment>
<feature type="domain" description="KAP NTPase" evidence="1">
    <location>
        <begin position="12"/>
        <end position="132"/>
    </location>
</feature>
<sequence>MASKEIEAYLEQKTTRNEFKEMLSETLEVLNGDGLQLPLIIFVDDLDRCRPTFSVELLESIKHIFNVKNVVFVIAVDANQLAESVKFVYGSGMDGNAYLKKILPHQYDLPNLRYDSFSALLFQRMNITDNKVFLYDHFTPVRFFSTFAESFKLSLRDQEQIFEKINVPIISNINKIHFCFFNFLMVVSYKYKNLFNSYKSGKLNLEGLYVGLQNDISRKHLPSQFLEILKVYEICISQSEKSNRLTKKSK</sequence>
<evidence type="ECO:0000313" key="3">
    <source>
        <dbReference type="Proteomes" id="UP000006329"/>
    </source>
</evidence>
<evidence type="ECO:0000313" key="2">
    <source>
        <dbReference type="EMBL" id="EKO33752.1"/>
    </source>
</evidence>
<proteinExistence type="predicted"/>
<dbReference type="RefSeq" id="WP_004476239.1">
    <property type="nucleotide sequence ID" value="NZ_AHON02000044.1"/>
</dbReference>
<protein>
    <submittedName>
        <fullName evidence="2">KAP family P-loop domain protein</fullName>
    </submittedName>
</protein>